<feature type="transmembrane region" description="Helical" evidence="7">
    <location>
        <begin position="211"/>
        <end position="230"/>
    </location>
</feature>
<evidence type="ECO:0000256" key="4">
    <source>
        <dbReference type="ARBA" id="ARBA00022692"/>
    </source>
</evidence>
<protein>
    <recommendedName>
        <fullName evidence="7">XK-related protein</fullName>
    </recommendedName>
</protein>
<comment type="subcellular location">
    <subcellularLocation>
        <location evidence="1">Cell membrane</location>
        <topology evidence="1">Multi-pass membrane protein</topology>
    </subcellularLocation>
    <subcellularLocation>
        <location evidence="7">Membrane</location>
        <topology evidence="7">Multi-pass membrane protein</topology>
    </subcellularLocation>
</comment>
<proteinExistence type="inferred from homology"/>
<dbReference type="GO" id="GO:0070782">
    <property type="term" value="P:phosphatidylserine exposure on apoptotic cell surface"/>
    <property type="evidence" value="ECO:0007669"/>
    <property type="project" value="TreeGrafter"/>
</dbReference>
<keyword evidence="3" id="KW-1003">Cell membrane</keyword>
<keyword evidence="4 7" id="KW-0812">Transmembrane</keyword>
<keyword evidence="5 7" id="KW-1133">Transmembrane helix</keyword>
<keyword evidence="9" id="KW-1185">Reference proteome</keyword>
<dbReference type="AlphaFoldDB" id="A0AAV2ND47"/>
<dbReference type="PANTHER" id="PTHR16024">
    <property type="entry name" value="XK-RELATED PROTEIN"/>
    <property type="match status" value="1"/>
</dbReference>
<dbReference type="InterPro" id="IPR018629">
    <property type="entry name" value="XK-rel"/>
</dbReference>
<evidence type="ECO:0000256" key="1">
    <source>
        <dbReference type="ARBA" id="ARBA00004651"/>
    </source>
</evidence>
<evidence type="ECO:0000256" key="6">
    <source>
        <dbReference type="ARBA" id="ARBA00023136"/>
    </source>
</evidence>
<evidence type="ECO:0000313" key="9">
    <source>
        <dbReference type="Proteomes" id="UP001497644"/>
    </source>
</evidence>
<feature type="transmembrane region" description="Helical" evidence="7">
    <location>
        <begin position="382"/>
        <end position="406"/>
    </location>
</feature>
<feature type="transmembrane region" description="Helical" evidence="7">
    <location>
        <begin position="72"/>
        <end position="90"/>
    </location>
</feature>
<dbReference type="GO" id="GO:0005886">
    <property type="term" value="C:plasma membrane"/>
    <property type="evidence" value="ECO:0007669"/>
    <property type="project" value="UniProtKB-SubCell"/>
</dbReference>
<dbReference type="Proteomes" id="UP001497644">
    <property type="component" value="Chromosome 13"/>
</dbReference>
<feature type="transmembrane region" description="Helical" evidence="7">
    <location>
        <begin position="323"/>
        <end position="341"/>
    </location>
</feature>
<keyword evidence="6 7" id="KW-0472">Membrane</keyword>
<evidence type="ECO:0000256" key="2">
    <source>
        <dbReference type="ARBA" id="ARBA00008789"/>
    </source>
</evidence>
<evidence type="ECO:0000313" key="8">
    <source>
        <dbReference type="EMBL" id="CAL1677597.1"/>
    </source>
</evidence>
<comment type="similarity">
    <text evidence="2 7">Belongs to the XK family.</text>
</comment>
<sequence>MEERNREYNPHHLVNVFSVIQVGVDTVDRPPNNHIKRLDIFLLRFSIIMQIVDMCFDYNIAIRYFLIGEITYFILSICLILIPSLINVTVSKRMQQQNREVQRNSGMDMTDDHKTTRLMIQSKLYFAIAVLFELAPVIHLREALKYALEARKCEKTEDRAGERRYYLKMLKADQDIALLRVFECFLEDAPQLILQLTLMLKHYENRLNLGYVHQGSSIISSFVSMGWAMANYHRSIRLAQQDKSNIGAVGTLLQFSWHFCITVARILSLSVIASIWPLYTTIYCIIHWISMTIWILIDSRGILEFCRTHSRPPHMPPAIKERIYSILFASVIGVIHVFIYVNTVDGKTFWKYLFFYSLCFLENVTSNLLWRKNCPPAVREAWYFNVSFIVCIVSFCLGITAMVLYYTVFHPSKRQRTSNTSVQAT</sequence>
<feature type="transmembrane region" description="Helical" evidence="7">
    <location>
        <begin position="285"/>
        <end position="303"/>
    </location>
</feature>
<dbReference type="GO" id="GO:0043652">
    <property type="term" value="P:engulfment of apoptotic cell"/>
    <property type="evidence" value="ECO:0007669"/>
    <property type="project" value="TreeGrafter"/>
</dbReference>
<evidence type="ECO:0000256" key="5">
    <source>
        <dbReference type="ARBA" id="ARBA00022989"/>
    </source>
</evidence>
<reference evidence="8" key="1">
    <citation type="submission" date="2024-04" db="EMBL/GenBank/DDBJ databases">
        <authorList>
            <consortium name="Molecular Ecology Group"/>
        </authorList>
    </citation>
    <scope>NUCLEOTIDE SEQUENCE</scope>
</reference>
<dbReference type="Pfam" id="PF09815">
    <property type="entry name" value="XK-related"/>
    <property type="match status" value="1"/>
</dbReference>
<evidence type="ECO:0000256" key="3">
    <source>
        <dbReference type="ARBA" id="ARBA00022475"/>
    </source>
</evidence>
<feature type="transmembrane region" description="Helical" evidence="7">
    <location>
        <begin position="251"/>
        <end position="279"/>
    </location>
</feature>
<gene>
    <name evidence="8" type="ORF">LPLAT_LOCUS3601</name>
</gene>
<dbReference type="PANTHER" id="PTHR16024:SF6">
    <property type="entry name" value="XK-RELATED PROTEIN"/>
    <property type="match status" value="1"/>
</dbReference>
<organism evidence="8 9">
    <name type="scientific">Lasius platythorax</name>
    <dbReference type="NCBI Taxonomy" id="488582"/>
    <lineage>
        <taxon>Eukaryota</taxon>
        <taxon>Metazoa</taxon>
        <taxon>Ecdysozoa</taxon>
        <taxon>Arthropoda</taxon>
        <taxon>Hexapoda</taxon>
        <taxon>Insecta</taxon>
        <taxon>Pterygota</taxon>
        <taxon>Neoptera</taxon>
        <taxon>Endopterygota</taxon>
        <taxon>Hymenoptera</taxon>
        <taxon>Apocrita</taxon>
        <taxon>Aculeata</taxon>
        <taxon>Formicoidea</taxon>
        <taxon>Formicidae</taxon>
        <taxon>Formicinae</taxon>
        <taxon>Lasius</taxon>
        <taxon>Lasius</taxon>
    </lineage>
</organism>
<dbReference type="GO" id="GO:1902742">
    <property type="term" value="P:apoptotic process involved in development"/>
    <property type="evidence" value="ECO:0007669"/>
    <property type="project" value="TreeGrafter"/>
</dbReference>
<accession>A0AAV2ND47</accession>
<feature type="transmembrane region" description="Helical" evidence="7">
    <location>
        <begin position="353"/>
        <end position="370"/>
    </location>
</feature>
<feature type="transmembrane region" description="Helical" evidence="7">
    <location>
        <begin position="41"/>
        <end position="66"/>
    </location>
</feature>
<dbReference type="InterPro" id="IPR050895">
    <property type="entry name" value="XK-related_scramblase"/>
</dbReference>
<name>A0AAV2ND47_9HYME</name>
<evidence type="ECO:0000256" key="7">
    <source>
        <dbReference type="RuleBase" id="RU910716"/>
    </source>
</evidence>
<dbReference type="EMBL" id="OZ034836">
    <property type="protein sequence ID" value="CAL1677597.1"/>
    <property type="molecule type" value="Genomic_DNA"/>
</dbReference>